<evidence type="ECO:0008006" key="4">
    <source>
        <dbReference type="Google" id="ProtNLM"/>
    </source>
</evidence>
<keyword evidence="2" id="KW-0732">Signal</keyword>
<feature type="signal peptide" evidence="2">
    <location>
        <begin position="1"/>
        <end position="26"/>
    </location>
</feature>
<feature type="chain" id="PRO_5031074485" description="SUEL-type lectin domain-containing protein" evidence="2">
    <location>
        <begin position="27"/>
        <end position="280"/>
    </location>
</feature>
<name>A0A7S0N2N5_9CHLO</name>
<accession>A0A7S0N2N5</accession>
<evidence type="ECO:0000313" key="3">
    <source>
        <dbReference type="EMBL" id="CAD8656398.1"/>
    </source>
</evidence>
<gene>
    <name evidence="3" type="ORF">POBO1169_LOCUS4420</name>
</gene>
<evidence type="ECO:0000256" key="1">
    <source>
        <dbReference type="SAM" id="MobiDB-lite"/>
    </source>
</evidence>
<organism evidence="3">
    <name type="scientific">Pyramimonas obovata</name>
    <dbReference type="NCBI Taxonomy" id="1411642"/>
    <lineage>
        <taxon>Eukaryota</taxon>
        <taxon>Viridiplantae</taxon>
        <taxon>Chlorophyta</taxon>
        <taxon>Pyramimonadophyceae</taxon>
        <taxon>Pyramimonadales</taxon>
        <taxon>Pyramimonadaceae</taxon>
        <taxon>Pyramimonas</taxon>
        <taxon>Pyramimonas incertae sedis</taxon>
    </lineage>
</organism>
<proteinExistence type="predicted"/>
<feature type="region of interest" description="Disordered" evidence="1">
    <location>
        <begin position="176"/>
        <end position="255"/>
    </location>
</feature>
<protein>
    <recommendedName>
        <fullName evidence="4">SUEL-type lectin domain-containing protein</fullName>
    </recommendedName>
</protein>
<dbReference type="EMBL" id="HBFA01008423">
    <property type="protein sequence ID" value="CAD8656398.1"/>
    <property type="molecule type" value="Transcribed_RNA"/>
</dbReference>
<feature type="compositionally biased region" description="Low complexity" evidence="1">
    <location>
        <begin position="178"/>
        <end position="206"/>
    </location>
</feature>
<sequence length="280" mass="28697">MAGYARSMPKAVWALQLLLLAGVAQGLGHMGHSDDEFPAGKVCKFGKYPDSVNGTCAVGTPPRLMLPEGYERKTLATCYDGEDMNAEMRNASDLLGVRCFSPSTNIAVTPEPCTKVNRTEAVAVCEAYVMSAPGANLTTISDFRIPESPDEAGQGCGTGCAFDGEELWISFVPPPSSAPTVSTATPTMTPTGSPTVTMSPTGTPTVQPTSAPTHPMTDTPTVAPTATPTATATVAPTSNATNATNATDTPVGPPSVDNSAATSILPLGLISAAVILLTHL</sequence>
<feature type="compositionally biased region" description="Low complexity" evidence="1">
    <location>
        <begin position="217"/>
        <end position="250"/>
    </location>
</feature>
<reference evidence="3" key="1">
    <citation type="submission" date="2021-01" db="EMBL/GenBank/DDBJ databases">
        <authorList>
            <person name="Corre E."/>
            <person name="Pelletier E."/>
            <person name="Niang G."/>
            <person name="Scheremetjew M."/>
            <person name="Finn R."/>
            <person name="Kale V."/>
            <person name="Holt S."/>
            <person name="Cochrane G."/>
            <person name="Meng A."/>
            <person name="Brown T."/>
            <person name="Cohen L."/>
        </authorList>
    </citation>
    <scope>NUCLEOTIDE SEQUENCE</scope>
    <source>
        <strain evidence="3">CCMP722</strain>
    </source>
</reference>
<dbReference type="AlphaFoldDB" id="A0A7S0N2N5"/>
<evidence type="ECO:0000256" key="2">
    <source>
        <dbReference type="SAM" id="SignalP"/>
    </source>
</evidence>